<evidence type="ECO:0000256" key="1">
    <source>
        <dbReference type="SAM" id="MobiDB-lite"/>
    </source>
</evidence>
<feature type="domain" description="Cell wall hydrolase SleB" evidence="3">
    <location>
        <begin position="163"/>
        <end position="271"/>
    </location>
</feature>
<evidence type="ECO:0000256" key="2">
    <source>
        <dbReference type="SAM" id="SignalP"/>
    </source>
</evidence>
<feature type="chain" id="PRO_5046012461" evidence="2">
    <location>
        <begin position="33"/>
        <end position="397"/>
    </location>
</feature>
<accession>A0ABX7BNV3</accession>
<proteinExistence type="predicted"/>
<evidence type="ECO:0000259" key="3">
    <source>
        <dbReference type="Pfam" id="PF07486"/>
    </source>
</evidence>
<keyword evidence="2" id="KW-0732">Signal</keyword>
<dbReference type="InterPro" id="IPR011105">
    <property type="entry name" value="Cell_wall_hydrolase_SleB"/>
</dbReference>
<dbReference type="Pfam" id="PF07486">
    <property type="entry name" value="Hydrolase_2"/>
    <property type="match status" value="1"/>
</dbReference>
<keyword evidence="5" id="KW-1185">Reference proteome</keyword>
<evidence type="ECO:0000313" key="5">
    <source>
        <dbReference type="Proteomes" id="UP000595448"/>
    </source>
</evidence>
<sequence length="397" mass="42348">MRVIDWTVMKAQARRFAAGVPAAMAAFGVALAASSTPRPDVDRRAEVLARTTQGDLGPGGLRALTARYDPALLSLAGRFDPGSVRPSLLGLTPGWESLSLAGKPTLDGAPQGLDAQRINAAMPVDSGVLRPAKPFVFRPRTADDRRRALRCLTQAIYYEAALEPTEGQEAVAQVVLNRVRDPNYPDTICGVVFQGAERVTGCQFSFTCDGSLAQGPVAWAWDRARIVAERALAGHVAVRVGTATHYHADYVHPWWAPTLNKITQIGAHIFYRWKGVYGETAAFRQAYSGREPVIDEARFARPRIVTAASAAPDEADAALAQAAANGGSAVRTVEIDGRTRVVGVTSLGGRRQPTPEEVAEINRNLAAYEAPRPVVSPSAPPPGVTTMDVEEVGRPGG</sequence>
<dbReference type="Proteomes" id="UP000595448">
    <property type="component" value="Chromosome"/>
</dbReference>
<feature type="signal peptide" evidence="2">
    <location>
        <begin position="1"/>
        <end position="32"/>
    </location>
</feature>
<dbReference type="RefSeq" id="WP_201102180.1">
    <property type="nucleotide sequence ID" value="NZ_CP067977.1"/>
</dbReference>
<dbReference type="GO" id="GO:0016787">
    <property type="term" value="F:hydrolase activity"/>
    <property type="evidence" value="ECO:0007669"/>
    <property type="project" value="UniProtKB-KW"/>
</dbReference>
<protein>
    <submittedName>
        <fullName evidence="4">Cell wall hydrolase</fullName>
    </submittedName>
</protein>
<gene>
    <name evidence="4" type="ORF">JIP62_10730</name>
</gene>
<dbReference type="Gene3D" id="1.10.10.2520">
    <property type="entry name" value="Cell wall hydrolase SleB, domain 1"/>
    <property type="match status" value="1"/>
</dbReference>
<evidence type="ECO:0000313" key="4">
    <source>
        <dbReference type="EMBL" id="QQQ17804.1"/>
    </source>
</evidence>
<keyword evidence="4" id="KW-0378">Hydrolase</keyword>
<dbReference type="InterPro" id="IPR042047">
    <property type="entry name" value="SleB_dom1"/>
</dbReference>
<name>A0ABX7BNV3_9CAUL</name>
<feature type="region of interest" description="Disordered" evidence="1">
    <location>
        <begin position="372"/>
        <end position="397"/>
    </location>
</feature>
<reference evidence="4 5" key="1">
    <citation type="submission" date="2021-01" db="EMBL/GenBank/DDBJ databases">
        <title>Brevundimonas vitis sp. nov., an bacterium isolated from grape (Vitis vinifera).</title>
        <authorList>
            <person name="Jiang L."/>
            <person name="Lee J."/>
        </authorList>
    </citation>
    <scope>NUCLEOTIDE SEQUENCE [LARGE SCALE GENOMIC DNA]</scope>
    <source>
        <strain evidence="4 5">GRTSA-9</strain>
    </source>
</reference>
<organism evidence="4 5">
    <name type="scientific">Brevundimonas vitisensis</name>
    <dbReference type="NCBI Taxonomy" id="2800818"/>
    <lineage>
        <taxon>Bacteria</taxon>
        <taxon>Pseudomonadati</taxon>
        <taxon>Pseudomonadota</taxon>
        <taxon>Alphaproteobacteria</taxon>
        <taxon>Caulobacterales</taxon>
        <taxon>Caulobacteraceae</taxon>
        <taxon>Brevundimonas</taxon>
    </lineage>
</organism>
<dbReference type="EMBL" id="CP067977">
    <property type="protein sequence ID" value="QQQ17804.1"/>
    <property type="molecule type" value="Genomic_DNA"/>
</dbReference>